<dbReference type="InterPro" id="IPR051395">
    <property type="entry name" value="Cytochrome_c_Peroxidase/MauG"/>
</dbReference>
<keyword evidence="2 7" id="KW-0349">Heme</keyword>
<evidence type="ECO:0000259" key="8">
    <source>
        <dbReference type="PROSITE" id="PS51007"/>
    </source>
</evidence>
<dbReference type="Gene3D" id="1.10.760.10">
    <property type="entry name" value="Cytochrome c-like domain"/>
    <property type="match status" value="2"/>
</dbReference>
<dbReference type="GO" id="GO:0009055">
    <property type="term" value="F:electron transfer activity"/>
    <property type="evidence" value="ECO:0007669"/>
    <property type="project" value="InterPro"/>
</dbReference>
<dbReference type="PANTHER" id="PTHR30600:SF10">
    <property type="entry name" value="BLL6722 PROTEIN"/>
    <property type="match status" value="1"/>
</dbReference>
<evidence type="ECO:0000256" key="3">
    <source>
        <dbReference type="ARBA" id="ARBA00022723"/>
    </source>
</evidence>
<keyword evidence="3 7" id="KW-0479">Metal-binding</keyword>
<dbReference type="SUPFAM" id="SSF46626">
    <property type="entry name" value="Cytochrome c"/>
    <property type="match status" value="2"/>
</dbReference>
<dbReference type="InterPro" id="IPR009056">
    <property type="entry name" value="Cyt_c-like_dom"/>
</dbReference>
<organism evidence="9">
    <name type="scientific">uncultured Desulfobacterium sp</name>
    <dbReference type="NCBI Taxonomy" id="201089"/>
    <lineage>
        <taxon>Bacteria</taxon>
        <taxon>Pseudomonadati</taxon>
        <taxon>Thermodesulfobacteriota</taxon>
        <taxon>Desulfobacteria</taxon>
        <taxon>Desulfobacterales</taxon>
        <taxon>Desulfobacteriaceae</taxon>
        <taxon>Desulfobacterium</taxon>
        <taxon>environmental samples</taxon>
    </lineage>
</organism>
<evidence type="ECO:0000256" key="7">
    <source>
        <dbReference type="PROSITE-ProRule" id="PRU00433"/>
    </source>
</evidence>
<keyword evidence="5" id="KW-0560">Oxidoreductase</keyword>
<dbReference type="GO" id="GO:0030313">
    <property type="term" value="C:cell envelope"/>
    <property type="evidence" value="ECO:0007669"/>
    <property type="project" value="UniProtKB-SubCell"/>
</dbReference>
<dbReference type="GO" id="GO:0020037">
    <property type="term" value="F:heme binding"/>
    <property type="evidence" value="ECO:0007669"/>
    <property type="project" value="InterPro"/>
</dbReference>
<evidence type="ECO:0000256" key="4">
    <source>
        <dbReference type="ARBA" id="ARBA00022729"/>
    </source>
</evidence>
<protein>
    <recommendedName>
        <fullName evidence="8">Cytochrome c domain-containing protein</fullName>
    </recommendedName>
</protein>
<feature type="domain" description="Cytochrome c" evidence="8">
    <location>
        <begin position="223"/>
        <end position="359"/>
    </location>
</feature>
<proteinExistence type="predicted"/>
<dbReference type="PANTHER" id="PTHR30600">
    <property type="entry name" value="CYTOCHROME C PEROXIDASE-RELATED"/>
    <property type="match status" value="1"/>
</dbReference>
<gene>
    <name evidence="9" type="ORF">N47_G39480</name>
</gene>
<dbReference type="GO" id="GO:0046872">
    <property type="term" value="F:metal ion binding"/>
    <property type="evidence" value="ECO:0007669"/>
    <property type="project" value="UniProtKB-KW"/>
</dbReference>
<dbReference type="GO" id="GO:0004130">
    <property type="term" value="F:cytochrome-c peroxidase activity"/>
    <property type="evidence" value="ECO:0007669"/>
    <property type="project" value="TreeGrafter"/>
</dbReference>
<evidence type="ECO:0000256" key="1">
    <source>
        <dbReference type="ARBA" id="ARBA00004196"/>
    </source>
</evidence>
<reference evidence="9" key="1">
    <citation type="journal article" date="2011" name="Environ. Microbiol.">
        <title>Genomic insights into the metabolic potential of the polycyclic aromatic hydrocarbon degrading sulfate-reducing Deltaproteobacterium N47.</title>
        <authorList>
            <person name="Bergmann F."/>
            <person name="Selesi D."/>
            <person name="Weinmaier T."/>
            <person name="Tischler P."/>
            <person name="Rattei T."/>
            <person name="Meckenstock R.U."/>
        </authorList>
    </citation>
    <scope>NUCLEOTIDE SEQUENCE</scope>
</reference>
<name>E1YDI0_9BACT</name>
<evidence type="ECO:0000256" key="6">
    <source>
        <dbReference type="ARBA" id="ARBA00023004"/>
    </source>
</evidence>
<dbReference type="InterPro" id="IPR004852">
    <property type="entry name" value="Di-haem_cyt_c_peroxidsae"/>
</dbReference>
<keyword evidence="6 7" id="KW-0408">Iron</keyword>
<dbReference type="Pfam" id="PF00034">
    <property type="entry name" value="Cytochrom_C"/>
    <property type="match status" value="1"/>
</dbReference>
<dbReference type="PROSITE" id="PS51007">
    <property type="entry name" value="CYTC"/>
    <property type="match status" value="1"/>
</dbReference>
<sequence>MNYLTNEQRRFPMKRFLVLVCIFVGVIAVTSAIAGPPAGLSDMEKLGRHLYKDKNLSFNGTQSCQNCHHPFAGFADRANLINPYDNVVSTGADGVSKGGRNAPTSAYAGYSPLLSLFGGEWVGGMFWDGRATGSVLGDPLAEQAQGPPLNPVEMAMPSKDAIIDVIRNSFYANLFIRVFGTTAFDNVDLAYDNFGRAVASYERSTEVTKFSSKYDVARNQFTPAEERGLALFETNCSSCHSTTNEFGAKAALFTNYKYANIGAPANPLVPVDPDLGLGPIVGDTAQDGKFKVPTLRNIVVTPPYTHNGYFPTLPEMVAFINNSSGFKPEVGRNIDIRVGNLGLSNEEIDDIVSFLMTLTDDY</sequence>
<evidence type="ECO:0000256" key="5">
    <source>
        <dbReference type="ARBA" id="ARBA00023002"/>
    </source>
</evidence>
<evidence type="ECO:0000313" key="9">
    <source>
        <dbReference type="EMBL" id="CBX28624.1"/>
    </source>
</evidence>
<keyword evidence="4" id="KW-0732">Signal</keyword>
<dbReference type="EMBL" id="FR695868">
    <property type="protein sequence ID" value="CBX28624.1"/>
    <property type="molecule type" value="Genomic_DNA"/>
</dbReference>
<comment type="subcellular location">
    <subcellularLocation>
        <location evidence="1">Cell envelope</location>
    </subcellularLocation>
</comment>
<dbReference type="AlphaFoldDB" id="E1YDI0"/>
<dbReference type="InterPro" id="IPR036909">
    <property type="entry name" value="Cyt_c-like_dom_sf"/>
</dbReference>
<accession>E1YDI0</accession>
<dbReference type="Pfam" id="PF03150">
    <property type="entry name" value="CCP_MauG"/>
    <property type="match status" value="1"/>
</dbReference>
<evidence type="ECO:0000256" key="2">
    <source>
        <dbReference type="ARBA" id="ARBA00022617"/>
    </source>
</evidence>